<evidence type="ECO:0000313" key="3">
    <source>
        <dbReference type="Proteomes" id="UP000059574"/>
    </source>
</evidence>
<evidence type="ECO:0000256" key="1">
    <source>
        <dbReference type="SAM" id="Phobius"/>
    </source>
</evidence>
<dbReference type="InterPro" id="IPR021315">
    <property type="entry name" value="Gap/Sap"/>
</dbReference>
<reference evidence="3" key="1">
    <citation type="submission" date="2015-11" db="EMBL/GenBank/DDBJ databases">
        <authorList>
            <person name="Kumar R."/>
            <person name="Singh D."/>
            <person name="Swarnkar M.K."/>
            <person name="Singh A.K."/>
            <person name="Kumar S."/>
        </authorList>
    </citation>
    <scope>NUCLEOTIDE SEQUENCE [LARGE SCALE GENOMIC DNA]</scope>
    <source>
        <strain evidence="3">ERGS4:06</strain>
    </source>
</reference>
<gene>
    <name evidence="2" type="ORF">AS189_05920</name>
</gene>
<feature type="transmembrane region" description="Helical" evidence="1">
    <location>
        <begin position="134"/>
        <end position="150"/>
    </location>
</feature>
<dbReference type="EMBL" id="CP013200">
    <property type="protein sequence ID" value="ALO66113.1"/>
    <property type="molecule type" value="Genomic_DNA"/>
</dbReference>
<protein>
    <recommendedName>
        <fullName evidence="4">Sap, sulfolipid-1-addressing protein</fullName>
    </recommendedName>
</protein>
<feature type="transmembrane region" description="Helical" evidence="1">
    <location>
        <begin position="201"/>
        <end position="220"/>
    </location>
</feature>
<sequence>MNDVIGSILPLSLGVALSPFPVIMIVLLLGSVRPRANGLAFLGGWVAGLAVIVAVLTFAIDLLDGTGSDPGPVAGVLRIILGVFLLVMAARKFTKRFVKNDAGPLPRWMASASSYSPGRSAVMGLTLSAANPKNFAITAAAGVAIGAAALEPGAEFWAMLAYIVLASLTVLVPVTAYLFAPRKVAVPLRAVMEWLQVNHSVMTGLLLVVFGFILIGNGIGSF</sequence>
<evidence type="ECO:0000313" key="2">
    <source>
        <dbReference type="EMBL" id="ALO66113.1"/>
    </source>
</evidence>
<feature type="transmembrane region" description="Helical" evidence="1">
    <location>
        <begin position="72"/>
        <end position="90"/>
    </location>
</feature>
<dbReference type="RefSeq" id="WP_062286735.1">
    <property type="nucleotide sequence ID" value="NZ_CP013200.1"/>
</dbReference>
<feature type="transmembrane region" description="Helical" evidence="1">
    <location>
        <begin position="12"/>
        <end position="32"/>
    </location>
</feature>
<feature type="transmembrane region" description="Helical" evidence="1">
    <location>
        <begin position="39"/>
        <end position="60"/>
    </location>
</feature>
<dbReference type="AlphaFoldDB" id="A0A0S2LXQ6"/>
<feature type="transmembrane region" description="Helical" evidence="1">
    <location>
        <begin position="156"/>
        <end position="180"/>
    </location>
</feature>
<reference evidence="2 3" key="2">
    <citation type="journal article" date="2016" name="J. Biotechnol.">
        <title>Complete genome sequence of Arthrobacter alpinus ERGS4:06, a yellow pigmented bacterium tolerant to cold and radiations isolated from Sikkim Himalaya.</title>
        <authorList>
            <person name="Kumar R."/>
            <person name="Singh D."/>
            <person name="Swarnkar M.K."/>
            <person name="Singh A.K."/>
            <person name="Kumar S."/>
        </authorList>
    </citation>
    <scope>NUCLEOTIDE SEQUENCE [LARGE SCALE GENOMIC DNA]</scope>
    <source>
        <strain evidence="2 3">ERGS4:06</strain>
    </source>
</reference>
<organism evidence="2 3">
    <name type="scientific">Arthrobacter alpinus</name>
    <dbReference type="NCBI Taxonomy" id="656366"/>
    <lineage>
        <taxon>Bacteria</taxon>
        <taxon>Bacillati</taxon>
        <taxon>Actinomycetota</taxon>
        <taxon>Actinomycetes</taxon>
        <taxon>Micrococcales</taxon>
        <taxon>Micrococcaceae</taxon>
        <taxon>Arthrobacter</taxon>
    </lineage>
</organism>
<accession>A0A0S2LXQ6</accession>
<name>A0A0S2LXQ6_9MICC</name>
<keyword evidence="1" id="KW-0812">Transmembrane</keyword>
<dbReference type="Proteomes" id="UP000059574">
    <property type="component" value="Chromosome"/>
</dbReference>
<keyword evidence="1" id="KW-1133">Transmembrane helix</keyword>
<keyword evidence="1" id="KW-0472">Membrane</keyword>
<evidence type="ECO:0008006" key="4">
    <source>
        <dbReference type="Google" id="ProtNLM"/>
    </source>
</evidence>
<proteinExistence type="predicted"/>
<dbReference type="Pfam" id="PF11139">
    <property type="entry name" value="SfLAP"/>
    <property type="match status" value="1"/>
</dbReference>